<feature type="region of interest" description="Disordered" evidence="1">
    <location>
        <begin position="107"/>
        <end position="127"/>
    </location>
</feature>
<keyword evidence="3" id="KW-1185">Reference proteome</keyword>
<evidence type="ECO:0000256" key="1">
    <source>
        <dbReference type="SAM" id="MobiDB-lite"/>
    </source>
</evidence>
<sequence length="184" mass="20066">MARGTTASITSACPDLAALWRGVSSHELTEESSVLSRTQSSVMSVKIPSVPALFPEEKKTAALDDTSFFLGCPNTNAAASFPPSPPPSPPSAVVPGFVRITMPPSSRSRIAYSSTDDGSRRRSSEGESISAYRPYKLVYHTAKYQIHQFVDFLNTDYRLLELAEIRTTALDWKSAKQFTNSSPD</sequence>
<gene>
    <name evidence="2" type="ORF">U9M48_001008</name>
</gene>
<evidence type="ECO:0000313" key="3">
    <source>
        <dbReference type="Proteomes" id="UP001341281"/>
    </source>
</evidence>
<accession>A0AAQ3PMK7</accession>
<organism evidence="2 3">
    <name type="scientific">Paspalum notatum var. saurae</name>
    <dbReference type="NCBI Taxonomy" id="547442"/>
    <lineage>
        <taxon>Eukaryota</taxon>
        <taxon>Viridiplantae</taxon>
        <taxon>Streptophyta</taxon>
        <taxon>Embryophyta</taxon>
        <taxon>Tracheophyta</taxon>
        <taxon>Spermatophyta</taxon>
        <taxon>Magnoliopsida</taxon>
        <taxon>Liliopsida</taxon>
        <taxon>Poales</taxon>
        <taxon>Poaceae</taxon>
        <taxon>PACMAD clade</taxon>
        <taxon>Panicoideae</taxon>
        <taxon>Andropogonodae</taxon>
        <taxon>Paspaleae</taxon>
        <taxon>Paspalinae</taxon>
        <taxon>Paspalum</taxon>
    </lineage>
</organism>
<protein>
    <submittedName>
        <fullName evidence="2">Uncharacterized protein</fullName>
    </submittedName>
</protein>
<dbReference type="EMBL" id="CP144745">
    <property type="protein sequence ID" value="WVZ49671.1"/>
    <property type="molecule type" value="Genomic_DNA"/>
</dbReference>
<evidence type="ECO:0000313" key="2">
    <source>
        <dbReference type="EMBL" id="WVZ49671.1"/>
    </source>
</evidence>
<dbReference type="AlphaFoldDB" id="A0AAQ3PMK7"/>
<name>A0AAQ3PMK7_PASNO</name>
<proteinExistence type="predicted"/>
<dbReference type="Proteomes" id="UP001341281">
    <property type="component" value="Chromosome 01"/>
</dbReference>
<reference evidence="2 3" key="1">
    <citation type="submission" date="2024-02" db="EMBL/GenBank/DDBJ databases">
        <title>High-quality chromosome-scale genome assembly of Pensacola bahiagrass (Paspalum notatum Flugge var. saurae).</title>
        <authorList>
            <person name="Vega J.M."/>
            <person name="Podio M."/>
            <person name="Orjuela J."/>
            <person name="Siena L.A."/>
            <person name="Pessino S.C."/>
            <person name="Combes M.C."/>
            <person name="Mariac C."/>
            <person name="Albertini E."/>
            <person name="Pupilli F."/>
            <person name="Ortiz J.P.A."/>
            <person name="Leblanc O."/>
        </authorList>
    </citation>
    <scope>NUCLEOTIDE SEQUENCE [LARGE SCALE GENOMIC DNA]</scope>
    <source>
        <strain evidence="2">R1</strain>
        <tissue evidence="2">Leaf</tissue>
    </source>
</reference>